<evidence type="ECO:0000313" key="2">
    <source>
        <dbReference type="EMBL" id="KJH52043.1"/>
    </source>
</evidence>
<feature type="region of interest" description="Disordered" evidence="1">
    <location>
        <begin position="151"/>
        <end position="175"/>
    </location>
</feature>
<evidence type="ECO:0008006" key="4">
    <source>
        <dbReference type="Google" id="ProtNLM"/>
    </source>
</evidence>
<accession>A0A0D8Y592</accession>
<keyword evidence="3" id="KW-1185">Reference proteome</keyword>
<gene>
    <name evidence="2" type="ORF">DICVIV_01744</name>
</gene>
<feature type="compositionally biased region" description="Polar residues" evidence="1">
    <location>
        <begin position="6"/>
        <end position="16"/>
    </location>
</feature>
<dbReference type="STRING" id="29172.A0A0D8Y592"/>
<dbReference type="OrthoDB" id="5871622at2759"/>
<feature type="compositionally biased region" description="Polar residues" evidence="1">
    <location>
        <begin position="28"/>
        <end position="38"/>
    </location>
</feature>
<feature type="compositionally biased region" description="Low complexity" evidence="1">
    <location>
        <begin position="151"/>
        <end position="161"/>
    </location>
</feature>
<dbReference type="Proteomes" id="UP000053766">
    <property type="component" value="Unassembled WGS sequence"/>
</dbReference>
<reference evidence="3" key="2">
    <citation type="journal article" date="2016" name="Sci. Rep.">
        <title>Dictyocaulus viviparus genome, variome and transcriptome elucidate lungworm biology and support future intervention.</title>
        <authorList>
            <person name="McNulty S.N."/>
            <person name="Strube C."/>
            <person name="Rosa B.A."/>
            <person name="Martin J.C."/>
            <person name="Tyagi R."/>
            <person name="Choi Y.J."/>
            <person name="Wang Q."/>
            <person name="Hallsworth Pepin K."/>
            <person name="Zhang X."/>
            <person name="Ozersky P."/>
            <person name="Wilson R.K."/>
            <person name="Sternberg P.W."/>
            <person name="Gasser R.B."/>
            <person name="Mitreva M."/>
        </authorList>
    </citation>
    <scope>NUCLEOTIDE SEQUENCE [LARGE SCALE GENOMIC DNA]</scope>
    <source>
        <strain evidence="3">HannoverDv2000</strain>
    </source>
</reference>
<proteinExistence type="predicted"/>
<evidence type="ECO:0000313" key="3">
    <source>
        <dbReference type="Proteomes" id="UP000053766"/>
    </source>
</evidence>
<dbReference type="AlphaFoldDB" id="A0A0D8Y592"/>
<feature type="region of interest" description="Disordered" evidence="1">
    <location>
        <begin position="6"/>
        <end position="38"/>
    </location>
</feature>
<name>A0A0D8Y592_DICVI</name>
<sequence>MDLIIKSTQAVPTATQAPPIPEKELANPMSTNTAPNTPLPYSTAPSTPFIVQQQGLPIQTQASYPTTMNGIVGQVGPTSSVGASPPLSYGAAPAAVTGIPAYPGAIPMQPLGANVPSLGTNLPAMGINPGMAGMGTNPNQAGGINLVVNTNANSNTNSSPGATGGVNGAQPRPAPRPCPKCRMGYITRGQARCREICIKALAYSTICLTCLLPLQLLKTNYVDKCSYCGEEYGFRGELFEKPRPPKV</sequence>
<organism evidence="2 3">
    <name type="scientific">Dictyocaulus viviparus</name>
    <name type="common">Bovine lungworm</name>
    <dbReference type="NCBI Taxonomy" id="29172"/>
    <lineage>
        <taxon>Eukaryota</taxon>
        <taxon>Metazoa</taxon>
        <taxon>Ecdysozoa</taxon>
        <taxon>Nematoda</taxon>
        <taxon>Chromadorea</taxon>
        <taxon>Rhabditida</taxon>
        <taxon>Rhabditina</taxon>
        <taxon>Rhabditomorpha</taxon>
        <taxon>Strongyloidea</taxon>
        <taxon>Metastrongylidae</taxon>
        <taxon>Dictyocaulus</taxon>
    </lineage>
</organism>
<reference evidence="2 3" key="1">
    <citation type="submission" date="2013-11" db="EMBL/GenBank/DDBJ databases">
        <title>Draft genome of the bovine lungworm Dictyocaulus viviparus.</title>
        <authorList>
            <person name="Mitreva M."/>
        </authorList>
    </citation>
    <scope>NUCLEOTIDE SEQUENCE [LARGE SCALE GENOMIC DNA]</scope>
    <source>
        <strain evidence="2 3">HannoverDv2000</strain>
    </source>
</reference>
<evidence type="ECO:0000256" key="1">
    <source>
        <dbReference type="SAM" id="MobiDB-lite"/>
    </source>
</evidence>
<protein>
    <recommendedName>
        <fullName evidence="4">LITAF domain-containing protein</fullName>
    </recommendedName>
</protein>
<dbReference type="EMBL" id="KN716171">
    <property type="protein sequence ID" value="KJH52043.1"/>
    <property type="molecule type" value="Genomic_DNA"/>
</dbReference>